<reference evidence="1 2" key="1">
    <citation type="journal article" date="2014" name="BMC Genomics">
        <title>Oil accumulation mechanisms of the oleaginous microalga Chlorella protothecoides revealed through its genome, transcriptomes, and proteomes.</title>
        <authorList>
            <person name="Gao C."/>
            <person name="Wang Y."/>
            <person name="Shen Y."/>
            <person name="Yan D."/>
            <person name="He X."/>
            <person name="Dai J."/>
            <person name="Wu Q."/>
        </authorList>
    </citation>
    <scope>NUCLEOTIDE SEQUENCE [LARGE SCALE GENOMIC DNA]</scope>
    <source>
        <strain evidence="1 2">0710</strain>
    </source>
</reference>
<dbReference type="AlphaFoldDB" id="A0A087SNU7"/>
<organism evidence="1 2">
    <name type="scientific">Auxenochlorella protothecoides</name>
    <name type="common">Green microalga</name>
    <name type="synonym">Chlorella protothecoides</name>
    <dbReference type="NCBI Taxonomy" id="3075"/>
    <lineage>
        <taxon>Eukaryota</taxon>
        <taxon>Viridiplantae</taxon>
        <taxon>Chlorophyta</taxon>
        <taxon>core chlorophytes</taxon>
        <taxon>Trebouxiophyceae</taxon>
        <taxon>Chlorellales</taxon>
        <taxon>Chlorellaceae</taxon>
        <taxon>Auxenochlorella</taxon>
    </lineage>
</organism>
<dbReference type="EMBL" id="KL662146">
    <property type="protein sequence ID" value="KFM27401.1"/>
    <property type="molecule type" value="Genomic_DNA"/>
</dbReference>
<evidence type="ECO:0000313" key="2">
    <source>
        <dbReference type="Proteomes" id="UP000028924"/>
    </source>
</evidence>
<dbReference type="Proteomes" id="UP000028924">
    <property type="component" value="Unassembled WGS sequence"/>
</dbReference>
<keyword evidence="2" id="KW-1185">Reference proteome</keyword>
<dbReference type="GeneID" id="23612569"/>
<dbReference type="RefSeq" id="XP_011400368.1">
    <property type="nucleotide sequence ID" value="XM_011402066.1"/>
</dbReference>
<sequence length="194" mass="20765">MLPLVLEALGEPIGEVHGAVEASAPKSLLIYAAGAMITRPSRQHTWNIVCGDAISTVWASQRTASQASHDLGFWGIGDARTAALRCQPFNPAPHSALQDSTRLARGCEIPALTLSPCNGHPRTLATYRCRGPTYRGSSGARSTPDTALPWYSSGSWTSHTCFSSSRTSRPTSGRAWGSPCVWVCRSWERHGGSS</sequence>
<evidence type="ECO:0000313" key="1">
    <source>
        <dbReference type="EMBL" id="KFM27401.1"/>
    </source>
</evidence>
<accession>A0A087SNU7</accession>
<protein>
    <submittedName>
        <fullName evidence="1">Uncharacterized protein</fullName>
    </submittedName>
</protein>
<name>A0A087SNU7_AUXPR</name>
<gene>
    <name evidence="1" type="ORF">F751_1178</name>
</gene>
<dbReference type="KEGG" id="apro:F751_1178"/>
<proteinExistence type="predicted"/>